<sequence>MLIKEYLQQIQGFSRRILRSVKFGGGAILKNGQPVTVRHELAAGDVLAVVFPPEKRGSHLIGEDIPLDIVYEDEDILVLNKPAGVVTIPSMLHPTGTIANALIGYYERLGLTYTVHVVTRLDRDTSGLLLVAKHRFSHSLLFEKQKAGSVNRSYYALVEGELETESATIDAPIAKKETSMIEREVVAEGKRAVTHYQVIRHTAGGSLVNVRLETGRTHQIRVHFAHIGHPLMGDDLYGGHEDKIERQALHCKTLAFQHPATGERLEFSAPMPEDMKKLLDE</sequence>
<accession>A0ABX7VZY8</accession>
<dbReference type="EC" id="5.4.99.-" evidence="3"/>
<dbReference type="InterPro" id="IPR020103">
    <property type="entry name" value="PsdUridine_synth_cat_dom_sf"/>
</dbReference>
<evidence type="ECO:0000256" key="2">
    <source>
        <dbReference type="ARBA" id="ARBA00010876"/>
    </source>
</evidence>
<comment type="catalytic activity">
    <reaction evidence="1 3">
        <text>a uridine in RNA = a pseudouridine in RNA</text>
        <dbReference type="Rhea" id="RHEA:48348"/>
        <dbReference type="Rhea" id="RHEA-COMP:12068"/>
        <dbReference type="Rhea" id="RHEA-COMP:12069"/>
        <dbReference type="ChEBI" id="CHEBI:65314"/>
        <dbReference type="ChEBI" id="CHEBI:65315"/>
    </reaction>
</comment>
<dbReference type="PANTHER" id="PTHR21600:SF35">
    <property type="entry name" value="PSEUDOURIDINE SYNTHASE"/>
    <property type="match status" value="1"/>
</dbReference>
<keyword evidence="3" id="KW-0413">Isomerase</keyword>
<reference evidence="5 6" key="1">
    <citation type="submission" date="2019-12" db="EMBL/GenBank/DDBJ databases">
        <title>The whole genome sequencing of a strain isolated from a Mars analog, Dalangtan Playa.</title>
        <authorList>
            <person name="Huang T."/>
        </authorList>
    </citation>
    <scope>NUCLEOTIDE SEQUENCE [LARGE SCALE GENOMIC DNA]</scope>
    <source>
        <strain evidence="5 6">DP4-553-S</strain>
    </source>
</reference>
<proteinExistence type="inferred from homology"/>
<evidence type="ECO:0000313" key="6">
    <source>
        <dbReference type="Proteomes" id="UP000665043"/>
    </source>
</evidence>
<evidence type="ECO:0000256" key="1">
    <source>
        <dbReference type="ARBA" id="ARBA00000073"/>
    </source>
</evidence>
<dbReference type="SUPFAM" id="SSF55120">
    <property type="entry name" value="Pseudouridine synthase"/>
    <property type="match status" value="1"/>
</dbReference>
<dbReference type="Proteomes" id="UP000665043">
    <property type="component" value="Chromosome"/>
</dbReference>
<comment type="similarity">
    <text evidence="2 3">Belongs to the pseudouridine synthase RluA family.</text>
</comment>
<organism evidence="5 6">
    <name type="scientific">Sediminibacillus dalangtanensis</name>
    <dbReference type="NCBI Taxonomy" id="2729421"/>
    <lineage>
        <taxon>Bacteria</taxon>
        <taxon>Bacillati</taxon>
        <taxon>Bacillota</taxon>
        <taxon>Bacilli</taxon>
        <taxon>Bacillales</taxon>
        <taxon>Bacillaceae</taxon>
        <taxon>Sediminibacillus</taxon>
    </lineage>
</organism>
<dbReference type="InterPro" id="IPR050188">
    <property type="entry name" value="RluA_PseudoU_synthase"/>
</dbReference>
<protein>
    <recommendedName>
        <fullName evidence="3">Pseudouridine synthase</fullName>
        <ecNumber evidence="3">5.4.99.-</ecNumber>
    </recommendedName>
</protein>
<keyword evidence="6" id="KW-1185">Reference proteome</keyword>
<evidence type="ECO:0000256" key="3">
    <source>
        <dbReference type="RuleBase" id="RU362028"/>
    </source>
</evidence>
<dbReference type="PROSITE" id="PS01129">
    <property type="entry name" value="PSI_RLU"/>
    <property type="match status" value="1"/>
</dbReference>
<dbReference type="InterPro" id="IPR006224">
    <property type="entry name" value="PsdUridine_synth_RluA-like_CS"/>
</dbReference>
<dbReference type="InterPro" id="IPR006225">
    <property type="entry name" value="PsdUridine_synth_RluC/D"/>
</dbReference>
<dbReference type="Pfam" id="PF00849">
    <property type="entry name" value="PseudoU_synth_2"/>
    <property type="match status" value="1"/>
</dbReference>
<evidence type="ECO:0000259" key="4">
    <source>
        <dbReference type="Pfam" id="PF00849"/>
    </source>
</evidence>
<gene>
    <name evidence="5" type="ORF">ERJ70_04945</name>
</gene>
<comment type="function">
    <text evidence="3">Responsible for synthesis of pseudouridine from uracil.</text>
</comment>
<dbReference type="CDD" id="cd02869">
    <property type="entry name" value="PseudoU_synth_RluA_like"/>
    <property type="match status" value="1"/>
</dbReference>
<feature type="domain" description="Pseudouridine synthase RsuA/RluA-like" evidence="4">
    <location>
        <begin position="75"/>
        <end position="226"/>
    </location>
</feature>
<dbReference type="Gene3D" id="3.30.2350.10">
    <property type="entry name" value="Pseudouridine synthase"/>
    <property type="match status" value="1"/>
</dbReference>
<dbReference type="NCBIfam" id="TIGR00005">
    <property type="entry name" value="rluA_subfam"/>
    <property type="match status" value="1"/>
</dbReference>
<dbReference type="InterPro" id="IPR006145">
    <property type="entry name" value="PsdUridine_synth_RsuA/RluA"/>
</dbReference>
<evidence type="ECO:0000313" key="5">
    <source>
        <dbReference type="EMBL" id="QTN01391.1"/>
    </source>
</evidence>
<name>A0ABX7VZY8_9BACI</name>
<dbReference type="EMBL" id="CP046956">
    <property type="protein sequence ID" value="QTN01391.1"/>
    <property type="molecule type" value="Genomic_DNA"/>
</dbReference>
<dbReference type="PANTHER" id="PTHR21600">
    <property type="entry name" value="MITOCHONDRIAL RNA PSEUDOURIDINE SYNTHASE"/>
    <property type="match status" value="1"/>
</dbReference>